<evidence type="ECO:0000313" key="7">
    <source>
        <dbReference type="Proteomes" id="UP000218598"/>
    </source>
</evidence>
<comment type="similarity">
    <text evidence="1">Belongs to the 'phage' integrase family.</text>
</comment>
<dbReference type="Gene3D" id="1.10.443.10">
    <property type="entry name" value="Intergrase catalytic core"/>
    <property type="match status" value="1"/>
</dbReference>
<dbReference type="InterPro" id="IPR013762">
    <property type="entry name" value="Integrase-like_cat_sf"/>
</dbReference>
<gene>
    <name evidence="6" type="ORF">CIK66_16630</name>
</gene>
<keyword evidence="2" id="KW-0229">DNA integration</keyword>
<dbReference type="GO" id="GO:0015074">
    <property type="term" value="P:DNA integration"/>
    <property type="evidence" value="ECO:0007669"/>
    <property type="project" value="UniProtKB-KW"/>
</dbReference>
<dbReference type="RefSeq" id="WP_096197794.1">
    <property type="nucleotide sequence ID" value="NZ_BAAAIQ010000036.1"/>
</dbReference>
<dbReference type="InterPro" id="IPR010998">
    <property type="entry name" value="Integrase_recombinase_N"/>
</dbReference>
<evidence type="ECO:0000313" key="6">
    <source>
        <dbReference type="EMBL" id="PCC37923.1"/>
    </source>
</evidence>
<dbReference type="Pfam" id="PF00589">
    <property type="entry name" value="Phage_integrase"/>
    <property type="match status" value="1"/>
</dbReference>
<dbReference type="Gene3D" id="1.10.150.130">
    <property type="match status" value="1"/>
</dbReference>
<reference evidence="6 7" key="1">
    <citation type="journal article" date="2017" name="Elife">
        <title>Extensive horizontal gene transfer in cheese-associated bacteria.</title>
        <authorList>
            <person name="Bonham K.S."/>
            <person name="Wolfe B.E."/>
            <person name="Dutton R.J."/>
        </authorList>
    </citation>
    <scope>NUCLEOTIDE SEQUENCE [LARGE SCALE GENOMIC DNA]</scope>
    <source>
        <strain evidence="6 7">341_9</strain>
    </source>
</reference>
<evidence type="ECO:0000259" key="5">
    <source>
        <dbReference type="PROSITE" id="PS51898"/>
    </source>
</evidence>
<dbReference type="Proteomes" id="UP000218598">
    <property type="component" value="Unassembled WGS sequence"/>
</dbReference>
<dbReference type="InterPro" id="IPR050808">
    <property type="entry name" value="Phage_Integrase"/>
</dbReference>
<dbReference type="PANTHER" id="PTHR30629:SF2">
    <property type="entry name" value="PROPHAGE INTEGRASE INTS-RELATED"/>
    <property type="match status" value="1"/>
</dbReference>
<evidence type="ECO:0000256" key="3">
    <source>
        <dbReference type="ARBA" id="ARBA00023125"/>
    </source>
</evidence>
<dbReference type="PROSITE" id="PS51898">
    <property type="entry name" value="TYR_RECOMBINASE"/>
    <property type="match status" value="1"/>
</dbReference>
<protein>
    <recommendedName>
        <fullName evidence="5">Tyr recombinase domain-containing protein</fullName>
    </recommendedName>
</protein>
<evidence type="ECO:0000256" key="2">
    <source>
        <dbReference type="ARBA" id="ARBA00022908"/>
    </source>
</evidence>
<keyword evidence="3" id="KW-0238">DNA-binding</keyword>
<dbReference type="GO" id="GO:0003677">
    <property type="term" value="F:DNA binding"/>
    <property type="evidence" value="ECO:0007669"/>
    <property type="project" value="UniProtKB-KW"/>
</dbReference>
<name>A0A2A3YF05_9MICO</name>
<evidence type="ECO:0000256" key="4">
    <source>
        <dbReference type="ARBA" id="ARBA00023172"/>
    </source>
</evidence>
<organism evidence="6 7">
    <name type="scientific">Brachybacterium alimentarium</name>
    <dbReference type="NCBI Taxonomy" id="47845"/>
    <lineage>
        <taxon>Bacteria</taxon>
        <taxon>Bacillati</taxon>
        <taxon>Actinomycetota</taxon>
        <taxon>Actinomycetes</taxon>
        <taxon>Micrococcales</taxon>
        <taxon>Dermabacteraceae</taxon>
        <taxon>Brachybacterium</taxon>
    </lineage>
</organism>
<comment type="caution">
    <text evidence="6">The sequence shown here is derived from an EMBL/GenBank/DDBJ whole genome shotgun (WGS) entry which is preliminary data.</text>
</comment>
<accession>A0A2A3YF05</accession>
<dbReference type="InterPro" id="IPR011010">
    <property type="entry name" value="DNA_brk_join_enz"/>
</dbReference>
<dbReference type="PANTHER" id="PTHR30629">
    <property type="entry name" value="PROPHAGE INTEGRASE"/>
    <property type="match status" value="1"/>
</dbReference>
<evidence type="ECO:0000256" key="1">
    <source>
        <dbReference type="ARBA" id="ARBA00008857"/>
    </source>
</evidence>
<dbReference type="CDD" id="cd01189">
    <property type="entry name" value="INT_ICEBs1_C_like"/>
    <property type="match status" value="1"/>
</dbReference>
<dbReference type="AlphaFoldDB" id="A0A2A3YF05"/>
<sequence>MEDLETAWELHVEPVWGDFRVGDITPDQVQEWVSELAKVRSASVVIRARGVLAGILDRAVRARKIVVNPARDGSLELPRKKKAASRYLTHGEVDAISRAAGKISSQYEVLVLVLAYCGLRWGEATELRASDIDLSRGRISVTRSVSITNKGFVVDTTKSEEFRSVPAPMFRVEKLGKHVADSKLRGNDMLFVSRAGKHLRQPAKDADGKRWWESALDAAEVDYLRIHDLRHTAASLAVQSGASVKAIQRMLGHRSAALTLDTYADLFDTDLDTVAERIGAAREKFLAAHERREARSRARSARPA</sequence>
<proteinExistence type="inferred from homology"/>
<feature type="domain" description="Tyr recombinase" evidence="5">
    <location>
        <begin position="83"/>
        <end position="276"/>
    </location>
</feature>
<dbReference type="InterPro" id="IPR002104">
    <property type="entry name" value="Integrase_catalytic"/>
</dbReference>
<dbReference type="SUPFAM" id="SSF56349">
    <property type="entry name" value="DNA breaking-rejoining enzymes"/>
    <property type="match status" value="1"/>
</dbReference>
<keyword evidence="4" id="KW-0233">DNA recombination</keyword>
<dbReference type="GO" id="GO:0006310">
    <property type="term" value="P:DNA recombination"/>
    <property type="evidence" value="ECO:0007669"/>
    <property type="project" value="UniProtKB-KW"/>
</dbReference>
<keyword evidence="7" id="KW-1185">Reference proteome</keyword>
<dbReference type="EMBL" id="NRGR01000030">
    <property type="protein sequence ID" value="PCC37923.1"/>
    <property type="molecule type" value="Genomic_DNA"/>
</dbReference>